<dbReference type="EMBL" id="JAYMGO010000010">
    <property type="protein sequence ID" value="KAL1266960.1"/>
    <property type="molecule type" value="Genomic_DNA"/>
</dbReference>
<feature type="compositionally biased region" description="Basic and acidic residues" evidence="1">
    <location>
        <begin position="293"/>
        <end position="302"/>
    </location>
</feature>
<comment type="caution">
    <text evidence="2">The sequence shown here is derived from an EMBL/GenBank/DDBJ whole genome shotgun (WGS) entry which is preliminary data.</text>
</comment>
<feature type="region of interest" description="Disordered" evidence="1">
    <location>
        <begin position="175"/>
        <end position="302"/>
    </location>
</feature>
<keyword evidence="3" id="KW-1185">Reference proteome</keyword>
<proteinExistence type="predicted"/>
<dbReference type="Proteomes" id="UP001558613">
    <property type="component" value="Unassembled WGS sequence"/>
</dbReference>
<protein>
    <submittedName>
        <fullName evidence="2">Uncharacterized protein</fullName>
    </submittedName>
</protein>
<evidence type="ECO:0000256" key="1">
    <source>
        <dbReference type="SAM" id="MobiDB-lite"/>
    </source>
</evidence>
<accession>A0ABR3MQS2</accession>
<sequence length="302" mass="34357">MRSDKLESMVAENTSHITGLKEKLNSICEDVNEMKTKVSQIESSLLNESNRICILESRITELEGYSRHWNLKLHSVPESIDEKNVRKEMICSCQKLLPEHSDRLLDVIDTVHRVGMKKVNSNHGIIIQFSSRTLRAAVWVAAKSSAYQREKGLCFREDLCKADREMSLCSEAGVWTQGREDSQRRIQGKQDHPGDREQYPKSPDQIGNKPDPSVVKTREDSIADSQQSLLRGRSQTDSELVQRSWSVDTGTRGQPAKNPRSPGKQDHPGDREQYPKSPDQIRNKPGKKCSNAEQEHTEKLRI</sequence>
<organism evidence="2 3">
    <name type="scientific">Cirrhinus molitorella</name>
    <name type="common">mud carp</name>
    <dbReference type="NCBI Taxonomy" id="172907"/>
    <lineage>
        <taxon>Eukaryota</taxon>
        <taxon>Metazoa</taxon>
        <taxon>Chordata</taxon>
        <taxon>Craniata</taxon>
        <taxon>Vertebrata</taxon>
        <taxon>Euteleostomi</taxon>
        <taxon>Actinopterygii</taxon>
        <taxon>Neopterygii</taxon>
        <taxon>Teleostei</taxon>
        <taxon>Ostariophysi</taxon>
        <taxon>Cypriniformes</taxon>
        <taxon>Cyprinidae</taxon>
        <taxon>Labeoninae</taxon>
        <taxon>Labeonini</taxon>
        <taxon>Cirrhinus</taxon>
    </lineage>
</organism>
<feature type="compositionally biased region" description="Basic and acidic residues" evidence="1">
    <location>
        <begin position="263"/>
        <end position="282"/>
    </location>
</feature>
<evidence type="ECO:0000313" key="2">
    <source>
        <dbReference type="EMBL" id="KAL1266960.1"/>
    </source>
</evidence>
<feature type="compositionally biased region" description="Basic and acidic residues" evidence="1">
    <location>
        <begin position="178"/>
        <end position="199"/>
    </location>
</feature>
<feature type="compositionally biased region" description="Polar residues" evidence="1">
    <location>
        <begin position="223"/>
        <end position="252"/>
    </location>
</feature>
<name>A0ABR3MQS2_9TELE</name>
<reference evidence="2 3" key="1">
    <citation type="submission" date="2023-09" db="EMBL/GenBank/DDBJ databases">
        <authorList>
            <person name="Wang M."/>
        </authorList>
    </citation>
    <scope>NUCLEOTIDE SEQUENCE [LARGE SCALE GENOMIC DNA]</scope>
    <source>
        <strain evidence="2">GT-2023</strain>
        <tissue evidence="2">Liver</tissue>
    </source>
</reference>
<gene>
    <name evidence="2" type="ORF">QQF64_002635</name>
</gene>
<evidence type="ECO:0000313" key="3">
    <source>
        <dbReference type="Proteomes" id="UP001558613"/>
    </source>
</evidence>